<dbReference type="SUPFAM" id="SSF55811">
    <property type="entry name" value="Nudix"/>
    <property type="match status" value="1"/>
</dbReference>
<keyword evidence="5" id="KW-0460">Magnesium</keyword>
<keyword evidence="3" id="KW-0479">Metal-binding</keyword>
<evidence type="ECO:0000256" key="3">
    <source>
        <dbReference type="ARBA" id="ARBA00022723"/>
    </source>
</evidence>
<dbReference type="Pfam" id="PF00293">
    <property type="entry name" value="NUDIX"/>
    <property type="match status" value="1"/>
</dbReference>
<comment type="caution">
    <text evidence="8">The sequence shown here is derived from an EMBL/GenBank/DDBJ whole genome shotgun (WGS) entry which is preliminary data.</text>
</comment>
<comment type="cofactor">
    <cofactor evidence="1">
        <name>Mn(2+)</name>
        <dbReference type="ChEBI" id="CHEBI:29035"/>
    </cofactor>
</comment>
<evidence type="ECO:0000256" key="2">
    <source>
        <dbReference type="ARBA" id="ARBA00001946"/>
    </source>
</evidence>
<comment type="cofactor">
    <cofactor evidence="2">
        <name>Mg(2+)</name>
        <dbReference type="ChEBI" id="CHEBI:18420"/>
    </cofactor>
</comment>
<evidence type="ECO:0000313" key="9">
    <source>
        <dbReference type="Proteomes" id="UP001548713"/>
    </source>
</evidence>
<keyword evidence="6" id="KW-0464">Manganese</keyword>
<evidence type="ECO:0000256" key="1">
    <source>
        <dbReference type="ARBA" id="ARBA00001936"/>
    </source>
</evidence>
<dbReference type="RefSeq" id="WP_353985099.1">
    <property type="nucleotide sequence ID" value="NZ_JBEWLY010000023.1"/>
</dbReference>
<evidence type="ECO:0000256" key="6">
    <source>
        <dbReference type="ARBA" id="ARBA00023211"/>
    </source>
</evidence>
<dbReference type="Gene3D" id="3.90.79.10">
    <property type="entry name" value="Nucleoside Triphosphate Pyrophosphohydrolase"/>
    <property type="match status" value="1"/>
</dbReference>
<dbReference type="PROSITE" id="PS51462">
    <property type="entry name" value="NUDIX"/>
    <property type="match status" value="1"/>
</dbReference>
<dbReference type="EMBL" id="JBEWLY010000023">
    <property type="protein sequence ID" value="MET1756614.1"/>
    <property type="molecule type" value="Genomic_DNA"/>
</dbReference>
<dbReference type="PANTHER" id="PTHR12318">
    <property type="entry name" value="TESTOSTERONE-REGULATED PROTEIN RP2"/>
    <property type="match status" value="1"/>
</dbReference>
<protein>
    <submittedName>
        <fullName evidence="8">NUDIX domain-containing protein</fullName>
    </submittedName>
</protein>
<dbReference type="PANTHER" id="PTHR12318:SF0">
    <property type="entry name" value="ACYL-COENZYME A DIPHOSPHATASE NUDT19"/>
    <property type="match status" value="1"/>
</dbReference>
<evidence type="ECO:0000256" key="5">
    <source>
        <dbReference type="ARBA" id="ARBA00022842"/>
    </source>
</evidence>
<organism evidence="8 9">
    <name type="scientific">Novosphingobium kalidii</name>
    <dbReference type="NCBI Taxonomy" id="3230299"/>
    <lineage>
        <taxon>Bacteria</taxon>
        <taxon>Pseudomonadati</taxon>
        <taxon>Pseudomonadota</taxon>
        <taxon>Alphaproteobacteria</taxon>
        <taxon>Sphingomonadales</taxon>
        <taxon>Sphingomonadaceae</taxon>
        <taxon>Novosphingobium</taxon>
    </lineage>
</organism>
<dbReference type="InterPro" id="IPR039121">
    <property type="entry name" value="NUDT19"/>
</dbReference>
<name>A0ABV2D418_9SPHN</name>
<evidence type="ECO:0000313" key="8">
    <source>
        <dbReference type="EMBL" id="MET1756614.1"/>
    </source>
</evidence>
<dbReference type="Proteomes" id="UP001548713">
    <property type="component" value="Unassembled WGS sequence"/>
</dbReference>
<proteinExistence type="predicted"/>
<dbReference type="InterPro" id="IPR000086">
    <property type="entry name" value="NUDIX_hydrolase_dom"/>
</dbReference>
<accession>A0ABV2D418</accession>
<evidence type="ECO:0000256" key="4">
    <source>
        <dbReference type="ARBA" id="ARBA00022801"/>
    </source>
</evidence>
<keyword evidence="4" id="KW-0378">Hydrolase</keyword>
<feature type="domain" description="Nudix hydrolase" evidence="7">
    <location>
        <begin position="16"/>
        <end position="202"/>
    </location>
</feature>
<sequence length="262" mass="28707">MSEYPGEGPMPPNGPQVVPAATVVIFRRAHEGPPQLLMVQRSREMRFAGGAAVFPGGKIDPEDRTLAAELMPEDDPEVAAARIAAIRETLEETGLVIGLRNRVSASEAASARALLLKEGHLAPVIRAYGWAVEPERLTLYAHWCPPFARAFDTRFFVTDLGTGDVDIAVDATENTHLFWASAARALEMADAGEISVIFPTRRNLERLAQFDSFTAALHDISRHPVRRIQPIQVEREGEMWIEIAEGHGYPVLGQPLATAKRG</sequence>
<reference evidence="8 9" key="1">
    <citation type="submission" date="2024-07" db="EMBL/GenBank/DDBJ databases">
        <title>Novosphingobium kalidii RD2P27.</title>
        <authorList>
            <person name="Sun J.-Q."/>
        </authorList>
    </citation>
    <scope>NUCLEOTIDE SEQUENCE [LARGE SCALE GENOMIC DNA]</scope>
    <source>
        <strain evidence="8 9">RD2P27</strain>
    </source>
</reference>
<dbReference type="InterPro" id="IPR015797">
    <property type="entry name" value="NUDIX_hydrolase-like_dom_sf"/>
</dbReference>
<gene>
    <name evidence="8" type="ORF">ABVV53_14315</name>
</gene>
<keyword evidence="9" id="KW-1185">Reference proteome</keyword>
<evidence type="ECO:0000259" key="7">
    <source>
        <dbReference type="PROSITE" id="PS51462"/>
    </source>
</evidence>